<evidence type="ECO:0000259" key="1">
    <source>
        <dbReference type="PROSITE" id="PS50206"/>
    </source>
</evidence>
<organism evidence="2 3">
    <name type="scientific">Rathayibacter tritici</name>
    <dbReference type="NCBI Taxonomy" id="33888"/>
    <lineage>
        <taxon>Bacteria</taxon>
        <taxon>Bacillati</taxon>
        <taxon>Actinomycetota</taxon>
        <taxon>Actinomycetes</taxon>
        <taxon>Micrococcales</taxon>
        <taxon>Microbacteriaceae</taxon>
        <taxon>Rathayibacter</taxon>
    </lineage>
</organism>
<dbReference type="PROSITE" id="PS50206">
    <property type="entry name" value="RHODANESE_3"/>
    <property type="match status" value="1"/>
</dbReference>
<dbReference type="OrthoDB" id="9800872at2"/>
<dbReference type="SUPFAM" id="SSF52821">
    <property type="entry name" value="Rhodanese/Cell cycle control phosphatase"/>
    <property type="match status" value="1"/>
</dbReference>
<name>A0A160KSD7_9MICO</name>
<dbReference type="Proteomes" id="UP000077071">
    <property type="component" value="Chromosome"/>
</dbReference>
<dbReference type="PATRIC" id="fig|33888.3.peg.1281"/>
<dbReference type="PANTHER" id="PTHR43031">
    <property type="entry name" value="FAD-DEPENDENT OXIDOREDUCTASE"/>
    <property type="match status" value="1"/>
</dbReference>
<dbReference type="SMART" id="SM00450">
    <property type="entry name" value="RHOD"/>
    <property type="match status" value="1"/>
</dbReference>
<reference evidence="2 3" key="1">
    <citation type="submission" date="2016-05" db="EMBL/GenBank/DDBJ databases">
        <title>Complete genome sequence of Rathayibacter tritici NCPPB 1953.</title>
        <authorList>
            <person name="Park J."/>
            <person name="Lee H.-H."/>
            <person name="Lee S.-W."/>
            <person name="Seo Y.-S."/>
        </authorList>
    </citation>
    <scope>NUCLEOTIDE SEQUENCE [LARGE SCALE GENOMIC DNA]</scope>
    <source>
        <strain evidence="2 3">NCPPB 1953</strain>
    </source>
</reference>
<dbReference type="EMBL" id="CP015515">
    <property type="protein sequence ID" value="AND16317.1"/>
    <property type="molecule type" value="Genomic_DNA"/>
</dbReference>
<feature type="domain" description="Rhodanese" evidence="1">
    <location>
        <begin position="17"/>
        <end position="104"/>
    </location>
</feature>
<dbReference type="InterPro" id="IPR036873">
    <property type="entry name" value="Rhodanese-like_dom_sf"/>
</dbReference>
<dbReference type="Pfam" id="PF00581">
    <property type="entry name" value="Rhodanese"/>
    <property type="match status" value="1"/>
</dbReference>
<sequence length="113" mass="11711">MAEYAQVTAADAIGLVEREEVWLLDVREPHEWAAGHAPAAHHIPMGEIAGRQDELPTDTAILVVCHSGVRSAMITQALDGAGYEVANIDAGMTAWAAAGGAVVDGEGKPGRIG</sequence>
<dbReference type="AlphaFoldDB" id="A0A160KSD7"/>
<dbReference type="RefSeq" id="WP_068252767.1">
    <property type="nucleotide sequence ID" value="NZ_CP015515.1"/>
</dbReference>
<evidence type="ECO:0000313" key="3">
    <source>
        <dbReference type="Proteomes" id="UP000077071"/>
    </source>
</evidence>
<dbReference type="InterPro" id="IPR001763">
    <property type="entry name" value="Rhodanese-like_dom"/>
</dbReference>
<keyword evidence="3" id="KW-1185">Reference proteome</keyword>
<proteinExistence type="predicted"/>
<gene>
    <name evidence="2" type="ORF">A6122_1170</name>
</gene>
<dbReference type="InterPro" id="IPR050229">
    <property type="entry name" value="GlpE_sulfurtransferase"/>
</dbReference>
<protein>
    <recommendedName>
        <fullName evidence="1">Rhodanese domain-containing protein</fullName>
    </recommendedName>
</protein>
<accession>A0A160KSD7</accession>
<dbReference type="CDD" id="cd00158">
    <property type="entry name" value="RHOD"/>
    <property type="match status" value="1"/>
</dbReference>
<dbReference type="PANTHER" id="PTHR43031:SF17">
    <property type="entry name" value="SULFURTRANSFERASE YTWF-RELATED"/>
    <property type="match status" value="1"/>
</dbReference>
<evidence type="ECO:0000313" key="2">
    <source>
        <dbReference type="EMBL" id="AND16317.1"/>
    </source>
</evidence>
<dbReference type="KEGG" id="rtn:A6122_1170"/>
<dbReference type="STRING" id="33888.A6122_1170"/>
<dbReference type="Gene3D" id="3.40.250.10">
    <property type="entry name" value="Rhodanese-like domain"/>
    <property type="match status" value="1"/>
</dbReference>